<dbReference type="PANTHER" id="PTHR43877">
    <property type="entry name" value="AMINOALKYLPHOSPHONATE N-ACETYLTRANSFERASE-RELATED-RELATED"/>
    <property type="match status" value="1"/>
</dbReference>
<evidence type="ECO:0000259" key="3">
    <source>
        <dbReference type="PROSITE" id="PS51186"/>
    </source>
</evidence>
<evidence type="ECO:0000313" key="5">
    <source>
        <dbReference type="EMBL" id="QJB39437.1"/>
    </source>
</evidence>
<dbReference type="CDD" id="cd04301">
    <property type="entry name" value="NAT_SF"/>
    <property type="match status" value="1"/>
</dbReference>
<reference evidence="6" key="1">
    <citation type="submission" date="2020-04" db="EMBL/GenBank/DDBJ databases">
        <authorList>
            <person name="Kittiwongwattana C."/>
        </authorList>
    </citation>
    <scope>NUCLEOTIDE SEQUENCE [LARGE SCALE GENOMIC DNA]</scope>
    <source>
        <strain evidence="5 7">1303</strain>
        <strain evidence="6">1310</strain>
    </source>
</reference>
<reference evidence="4" key="2">
    <citation type="submission" date="2020-09" db="EMBL/GenBank/DDBJ databases">
        <authorList>
            <person name="Kittiwongwattana C."/>
        </authorList>
    </citation>
    <scope>NUCLEOTIDE SEQUENCE</scope>
    <source>
        <strain evidence="7">1303</strain>
        <strain evidence="4">1310</strain>
    </source>
</reference>
<dbReference type="InterPro" id="IPR050832">
    <property type="entry name" value="Bact_Acetyltransf"/>
</dbReference>
<dbReference type="GO" id="GO:0016747">
    <property type="term" value="F:acyltransferase activity, transferring groups other than amino-acyl groups"/>
    <property type="evidence" value="ECO:0007669"/>
    <property type="project" value="InterPro"/>
</dbReference>
<evidence type="ECO:0000313" key="4">
    <source>
        <dbReference type="EMBL" id="QJB32972.1"/>
    </source>
</evidence>
<dbReference type="Pfam" id="PF00583">
    <property type="entry name" value="Acetyltransf_1"/>
    <property type="match status" value="1"/>
</dbReference>
<dbReference type="SUPFAM" id="SSF55729">
    <property type="entry name" value="Acyl-CoA N-acyltransferases (Nat)"/>
    <property type="match status" value="1"/>
</dbReference>
<gene>
    <name evidence="5" type="ORF">HF324_16860</name>
    <name evidence="4" type="ORF">HF329_17270</name>
</gene>
<dbReference type="EMBL" id="CP051204">
    <property type="protein sequence ID" value="QJB39437.1"/>
    <property type="molecule type" value="Genomic_DNA"/>
</dbReference>
<dbReference type="KEGG" id="coy:HF329_17270"/>
<dbReference type="InterPro" id="IPR016181">
    <property type="entry name" value="Acyl_CoA_acyltransferase"/>
</dbReference>
<dbReference type="InterPro" id="IPR000182">
    <property type="entry name" value="GNAT_dom"/>
</dbReference>
<dbReference type="Proteomes" id="UP000502421">
    <property type="component" value="Chromosome"/>
</dbReference>
<sequence>MKTDLMVAELKDVDLLHQVCTTAYTQHFADHWEPGRLAWYLDISFSPERLRKDILDPDTTYYLIYAENQPAGFVKLNDRLKDDPDGRFEEALELERIYMLPVFKGTGIGKTVMADIEAIAREKQKQSIVLYVVAANVPAIRFYERNGFGKTGETRLELSGFKEAFKPAIIMQKKLH</sequence>
<evidence type="ECO:0000256" key="2">
    <source>
        <dbReference type="ARBA" id="ARBA00023315"/>
    </source>
</evidence>
<evidence type="ECO:0000313" key="7">
    <source>
        <dbReference type="Proteomes" id="UP000503144"/>
    </source>
</evidence>
<dbReference type="PROSITE" id="PS51186">
    <property type="entry name" value="GNAT"/>
    <property type="match status" value="1"/>
</dbReference>
<evidence type="ECO:0000313" key="6">
    <source>
        <dbReference type="Proteomes" id="UP000502421"/>
    </source>
</evidence>
<dbReference type="PANTHER" id="PTHR43877:SF2">
    <property type="entry name" value="AMINOALKYLPHOSPHONATE N-ACETYLTRANSFERASE-RELATED"/>
    <property type="match status" value="1"/>
</dbReference>
<keyword evidence="7" id="KW-1185">Reference proteome</keyword>
<organism evidence="4 6">
    <name type="scientific">Chitinophaga oryzae</name>
    <dbReference type="NCBI Taxonomy" id="2725414"/>
    <lineage>
        <taxon>Bacteria</taxon>
        <taxon>Pseudomonadati</taxon>
        <taxon>Bacteroidota</taxon>
        <taxon>Chitinophagia</taxon>
        <taxon>Chitinophagales</taxon>
        <taxon>Chitinophagaceae</taxon>
        <taxon>Chitinophaga</taxon>
    </lineage>
</organism>
<proteinExistence type="predicted"/>
<evidence type="ECO:0000256" key="1">
    <source>
        <dbReference type="ARBA" id="ARBA00022679"/>
    </source>
</evidence>
<dbReference type="AlphaFoldDB" id="A0AAE7D826"/>
<feature type="domain" description="N-acetyltransferase" evidence="3">
    <location>
        <begin position="19"/>
        <end position="176"/>
    </location>
</feature>
<protein>
    <submittedName>
        <fullName evidence="4">GNAT family N-acetyltransferase</fullName>
    </submittedName>
</protein>
<keyword evidence="1" id="KW-0808">Transferase</keyword>
<keyword evidence="2" id="KW-0012">Acyltransferase</keyword>
<dbReference type="Proteomes" id="UP000503144">
    <property type="component" value="Chromosome"/>
</dbReference>
<dbReference type="RefSeq" id="WP_168805681.1">
    <property type="nucleotide sequence ID" value="NZ_CP051204.2"/>
</dbReference>
<dbReference type="Gene3D" id="3.40.630.30">
    <property type="match status" value="1"/>
</dbReference>
<accession>A0AAE7D826</accession>
<dbReference type="EMBL" id="CP051205">
    <property type="protein sequence ID" value="QJB32972.1"/>
    <property type="molecule type" value="Genomic_DNA"/>
</dbReference>
<name>A0AAE7D826_9BACT</name>